<dbReference type="GO" id="GO:0005737">
    <property type="term" value="C:cytoplasm"/>
    <property type="evidence" value="ECO:0007669"/>
    <property type="project" value="UniProtKB-SubCell"/>
</dbReference>
<evidence type="ECO:0000256" key="2">
    <source>
        <dbReference type="ARBA" id="ARBA00022722"/>
    </source>
</evidence>
<dbReference type="EMBL" id="LTBB01000002">
    <property type="protein sequence ID" value="KYH29819.1"/>
    <property type="molecule type" value="Genomic_DNA"/>
</dbReference>
<evidence type="ECO:0000259" key="8">
    <source>
        <dbReference type="Pfam" id="PF13742"/>
    </source>
</evidence>
<comment type="catalytic activity">
    <reaction evidence="5 6">
        <text>Exonucleolytic cleavage in either 5'- to 3'- or 3'- to 5'-direction to yield nucleoside 5'-phosphates.</text>
        <dbReference type="EC" id="3.1.11.6"/>
    </reaction>
</comment>
<feature type="domain" description="Exonuclease VII large subunit C-terminal" evidence="7">
    <location>
        <begin position="124"/>
        <end position="342"/>
    </location>
</feature>
<dbReference type="PANTHER" id="PTHR30008:SF0">
    <property type="entry name" value="EXODEOXYRIBONUCLEASE 7 LARGE SUBUNIT"/>
    <property type="match status" value="1"/>
</dbReference>
<dbReference type="HAMAP" id="MF_00378">
    <property type="entry name" value="Exonuc_7_L"/>
    <property type="match status" value="1"/>
</dbReference>
<comment type="similarity">
    <text evidence="5 6">Belongs to the XseA family.</text>
</comment>
<keyword evidence="10" id="KW-1185">Reference proteome</keyword>
<keyword evidence="2 5" id="KW-0540">Nuclease</keyword>
<accession>A0A151AQA1</accession>
<evidence type="ECO:0000256" key="3">
    <source>
        <dbReference type="ARBA" id="ARBA00022801"/>
    </source>
</evidence>
<dbReference type="AlphaFoldDB" id="A0A151AQA1"/>
<dbReference type="InterPro" id="IPR003753">
    <property type="entry name" value="Exonuc_VII_L"/>
</dbReference>
<evidence type="ECO:0000256" key="4">
    <source>
        <dbReference type="ARBA" id="ARBA00022839"/>
    </source>
</evidence>
<feature type="domain" description="OB-fold nucleic acid binding" evidence="8">
    <location>
        <begin position="6"/>
        <end position="100"/>
    </location>
</feature>
<dbReference type="EC" id="3.1.11.6" evidence="5"/>
<evidence type="ECO:0000256" key="1">
    <source>
        <dbReference type="ARBA" id="ARBA00022490"/>
    </source>
</evidence>
<keyword evidence="4 5" id="KW-0269">Exonuclease</keyword>
<dbReference type="GO" id="GO:0003676">
    <property type="term" value="F:nucleic acid binding"/>
    <property type="evidence" value="ECO:0007669"/>
    <property type="project" value="InterPro"/>
</dbReference>
<dbReference type="CDD" id="cd04489">
    <property type="entry name" value="ExoVII_LU_OBF"/>
    <property type="match status" value="1"/>
</dbReference>
<evidence type="ECO:0000256" key="6">
    <source>
        <dbReference type="RuleBase" id="RU004355"/>
    </source>
</evidence>
<reference evidence="9 10" key="1">
    <citation type="submission" date="2016-02" db="EMBL/GenBank/DDBJ databases">
        <title>Genome sequence of Clostridium colicanis DSM 13634.</title>
        <authorList>
            <person name="Poehlein A."/>
            <person name="Daniel R."/>
        </authorList>
    </citation>
    <scope>NUCLEOTIDE SEQUENCE [LARGE SCALE GENOMIC DNA]</scope>
    <source>
        <strain evidence="9 10">DSM 13634</strain>
    </source>
</reference>
<dbReference type="PANTHER" id="PTHR30008">
    <property type="entry name" value="EXODEOXYRIBONUCLEASE 7 LARGE SUBUNIT"/>
    <property type="match status" value="1"/>
</dbReference>
<sequence>MHIKTLSVSQLNNYIKKVMDNDFILRNSYVKGEISNFKIHSSGHIYFSLKDEYSKINCIMFKSYAENIISMPKDGDNVILRGRVSVYSRDGLYQFYCEELEKEGIGNLFLEFEKLKKRLYKEGIFDEQHKKDIPLYARKIGIITSPTGAAIRDIINVTRRRNPTVELIIYPSLVQGDEASHQLIEGIKYFDNRNDVDLIILARGGGSLEELWAFNDENLAYAIYDCNKPIISAIGHETDFTISDFVSDMRAPTPSAAAEIAVFSLSEFNKKIEVYKDKMFKIMKNSINSKYDNLTILMNNLKINNPIKYIANEYIRLDSMRDKLMYTIESKLEHEKKHLAKLNSLIQAHNPLNILNKGFSVIEDENNQLITDVNQLCKDKVINITLKKGKAKVNLSNVEKIE</sequence>
<comment type="subunit">
    <text evidence="5">Heterooligomer composed of large and small subunits.</text>
</comment>
<keyword evidence="3 5" id="KW-0378">Hydrolase</keyword>
<evidence type="ECO:0000259" key="7">
    <source>
        <dbReference type="Pfam" id="PF02601"/>
    </source>
</evidence>
<protein>
    <recommendedName>
        <fullName evidence="5">Exodeoxyribonuclease 7 large subunit</fullName>
        <ecNumber evidence="5">3.1.11.6</ecNumber>
    </recommendedName>
    <alternativeName>
        <fullName evidence="5">Exodeoxyribonuclease VII large subunit</fullName>
        <shortName evidence="5">Exonuclease VII large subunit</shortName>
    </alternativeName>
</protein>
<evidence type="ECO:0000313" key="9">
    <source>
        <dbReference type="EMBL" id="KYH29819.1"/>
    </source>
</evidence>
<dbReference type="Gene3D" id="2.40.50.1010">
    <property type="match status" value="1"/>
</dbReference>
<evidence type="ECO:0000256" key="5">
    <source>
        <dbReference type="HAMAP-Rule" id="MF_00378"/>
    </source>
</evidence>
<dbReference type="Proteomes" id="UP000075374">
    <property type="component" value="Unassembled WGS sequence"/>
</dbReference>
<evidence type="ECO:0000313" key="10">
    <source>
        <dbReference type="Proteomes" id="UP000075374"/>
    </source>
</evidence>
<comment type="function">
    <text evidence="5">Bidirectionally degrades single-stranded DNA into large acid-insoluble oligonucleotides, which are then degraded further into small acid-soluble oligonucleotides.</text>
</comment>
<dbReference type="InterPro" id="IPR025824">
    <property type="entry name" value="OB-fold_nuc-bd_dom"/>
</dbReference>
<dbReference type="Pfam" id="PF13742">
    <property type="entry name" value="tRNA_anti_2"/>
    <property type="match status" value="1"/>
</dbReference>
<comment type="caution">
    <text evidence="9">The sequence shown here is derived from an EMBL/GenBank/DDBJ whole genome shotgun (WGS) entry which is preliminary data.</text>
</comment>
<keyword evidence="1 5" id="KW-0963">Cytoplasm</keyword>
<comment type="subcellular location">
    <subcellularLocation>
        <location evidence="5 6">Cytoplasm</location>
    </subcellularLocation>
</comment>
<dbReference type="NCBIfam" id="TIGR00237">
    <property type="entry name" value="xseA"/>
    <property type="match status" value="1"/>
</dbReference>
<dbReference type="GO" id="GO:0008855">
    <property type="term" value="F:exodeoxyribonuclease VII activity"/>
    <property type="evidence" value="ECO:0007669"/>
    <property type="project" value="UniProtKB-UniRule"/>
</dbReference>
<dbReference type="InterPro" id="IPR020579">
    <property type="entry name" value="Exonuc_VII_lsu_C"/>
</dbReference>
<proteinExistence type="inferred from homology"/>
<name>A0A151AQA1_9CLOT</name>
<gene>
    <name evidence="5 9" type="primary">xseA</name>
    <name evidence="9" type="ORF">CLCOL_04570</name>
</gene>
<dbReference type="STRING" id="1121305.CLCOL_04570"/>
<dbReference type="GO" id="GO:0009318">
    <property type="term" value="C:exodeoxyribonuclease VII complex"/>
    <property type="evidence" value="ECO:0007669"/>
    <property type="project" value="UniProtKB-UniRule"/>
</dbReference>
<dbReference type="PATRIC" id="fig|1121305.3.peg.459"/>
<dbReference type="RefSeq" id="WP_061857388.1">
    <property type="nucleotide sequence ID" value="NZ_LTBB01000002.1"/>
</dbReference>
<organism evidence="9 10">
    <name type="scientific">Clostridium colicanis DSM 13634</name>
    <dbReference type="NCBI Taxonomy" id="1121305"/>
    <lineage>
        <taxon>Bacteria</taxon>
        <taxon>Bacillati</taxon>
        <taxon>Bacillota</taxon>
        <taxon>Clostridia</taxon>
        <taxon>Eubacteriales</taxon>
        <taxon>Clostridiaceae</taxon>
        <taxon>Clostridium</taxon>
    </lineage>
</organism>
<dbReference type="Pfam" id="PF02601">
    <property type="entry name" value="Exonuc_VII_L"/>
    <property type="match status" value="1"/>
</dbReference>
<dbReference type="GO" id="GO:0006308">
    <property type="term" value="P:DNA catabolic process"/>
    <property type="evidence" value="ECO:0007669"/>
    <property type="project" value="UniProtKB-UniRule"/>
</dbReference>